<dbReference type="CDD" id="cd02969">
    <property type="entry name" value="PRX_like1"/>
    <property type="match status" value="1"/>
</dbReference>
<dbReference type="PROSITE" id="PS51352">
    <property type="entry name" value="THIOREDOXIN_2"/>
    <property type="match status" value="1"/>
</dbReference>
<dbReference type="InterPro" id="IPR047262">
    <property type="entry name" value="PRX-like1"/>
</dbReference>
<keyword evidence="2" id="KW-0560">Oxidoreductase</keyword>
<dbReference type="OrthoDB" id="9809746at2"/>
<proteinExistence type="predicted"/>
<organism evidence="2 3">
    <name type="scientific">Rubripirellula tenax</name>
    <dbReference type="NCBI Taxonomy" id="2528015"/>
    <lineage>
        <taxon>Bacteria</taxon>
        <taxon>Pseudomonadati</taxon>
        <taxon>Planctomycetota</taxon>
        <taxon>Planctomycetia</taxon>
        <taxon>Pirellulales</taxon>
        <taxon>Pirellulaceae</taxon>
        <taxon>Rubripirellula</taxon>
    </lineage>
</organism>
<keyword evidence="2" id="KW-0575">Peroxidase</keyword>
<accession>A0A5C6F985</accession>
<dbReference type="AlphaFoldDB" id="A0A5C6F985"/>
<dbReference type="InterPro" id="IPR013766">
    <property type="entry name" value="Thioredoxin_domain"/>
</dbReference>
<reference evidence="2 3" key="1">
    <citation type="submission" date="2019-02" db="EMBL/GenBank/DDBJ databases">
        <title>Deep-cultivation of Planctomycetes and their phenomic and genomic characterization uncovers novel biology.</title>
        <authorList>
            <person name="Wiegand S."/>
            <person name="Jogler M."/>
            <person name="Boedeker C."/>
            <person name="Pinto D."/>
            <person name="Vollmers J."/>
            <person name="Rivas-Marin E."/>
            <person name="Kohn T."/>
            <person name="Peeters S.H."/>
            <person name="Heuer A."/>
            <person name="Rast P."/>
            <person name="Oberbeckmann S."/>
            <person name="Bunk B."/>
            <person name="Jeske O."/>
            <person name="Meyerdierks A."/>
            <person name="Storesund J.E."/>
            <person name="Kallscheuer N."/>
            <person name="Luecker S."/>
            <person name="Lage O.M."/>
            <person name="Pohl T."/>
            <person name="Merkel B.J."/>
            <person name="Hornburger P."/>
            <person name="Mueller R.-W."/>
            <person name="Bruemmer F."/>
            <person name="Labrenz M."/>
            <person name="Spormann A.M."/>
            <person name="Op Den Camp H."/>
            <person name="Overmann J."/>
            <person name="Amann R."/>
            <person name="Jetten M.S.M."/>
            <person name="Mascher T."/>
            <person name="Medema M.H."/>
            <person name="Devos D.P."/>
            <person name="Kaster A.-K."/>
            <person name="Ovreas L."/>
            <person name="Rohde M."/>
            <person name="Galperin M.Y."/>
            <person name="Jogler C."/>
        </authorList>
    </citation>
    <scope>NUCLEOTIDE SEQUENCE [LARGE SCALE GENOMIC DNA]</scope>
    <source>
        <strain evidence="2 3">Poly51</strain>
    </source>
</reference>
<dbReference type="Pfam" id="PF08534">
    <property type="entry name" value="Redoxin"/>
    <property type="match status" value="1"/>
</dbReference>
<gene>
    <name evidence="2" type="primary">bcp_2</name>
    <name evidence="2" type="ORF">Poly51_29180</name>
</gene>
<feature type="domain" description="Thioredoxin" evidence="1">
    <location>
        <begin position="9"/>
        <end position="164"/>
    </location>
</feature>
<dbReference type="GO" id="GO:0004601">
    <property type="term" value="F:peroxidase activity"/>
    <property type="evidence" value="ECO:0007669"/>
    <property type="project" value="UniProtKB-KW"/>
</dbReference>
<dbReference type="RefSeq" id="WP_146458376.1">
    <property type="nucleotide sequence ID" value="NZ_SJPW01000003.1"/>
</dbReference>
<comment type="caution">
    <text evidence="2">The sequence shown here is derived from an EMBL/GenBank/DDBJ whole genome shotgun (WGS) entry which is preliminary data.</text>
</comment>
<evidence type="ECO:0000313" key="2">
    <source>
        <dbReference type="EMBL" id="TWU56997.1"/>
    </source>
</evidence>
<dbReference type="SUPFAM" id="SSF52833">
    <property type="entry name" value="Thioredoxin-like"/>
    <property type="match status" value="1"/>
</dbReference>
<dbReference type="Proteomes" id="UP000318288">
    <property type="component" value="Unassembled WGS sequence"/>
</dbReference>
<name>A0A5C6F985_9BACT</name>
<dbReference type="Gene3D" id="3.40.30.10">
    <property type="entry name" value="Glutaredoxin"/>
    <property type="match status" value="1"/>
</dbReference>
<dbReference type="InterPro" id="IPR013740">
    <property type="entry name" value="Redoxin"/>
</dbReference>
<keyword evidence="3" id="KW-1185">Reference proteome</keyword>
<evidence type="ECO:0000259" key="1">
    <source>
        <dbReference type="PROSITE" id="PS51352"/>
    </source>
</evidence>
<dbReference type="InterPro" id="IPR036249">
    <property type="entry name" value="Thioredoxin-like_sf"/>
</dbReference>
<dbReference type="EC" id="1.11.1.15" evidence="2"/>
<evidence type="ECO:0000313" key="3">
    <source>
        <dbReference type="Proteomes" id="UP000318288"/>
    </source>
</evidence>
<protein>
    <submittedName>
        <fullName evidence="2">Putative peroxiredoxin</fullName>
        <ecNumber evidence="2">1.11.1.15</ecNumber>
    </submittedName>
</protein>
<dbReference type="PANTHER" id="PTHR43640:SF1">
    <property type="entry name" value="THIOREDOXIN-DEPENDENT PEROXIREDOXIN"/>
    <property type="match status" value="1"/>
</dbReference>
<dbReference type="PANTHER" id="PTHR43640">
    <property type="entry name" value="OS07G0260300 PROTEIN"/>
    <property type="match status" value="1"/>
</dbReference>
<dbReference type="EMBL" id="SJPW01000003">
    <property type="protein sequence ID" value="TWU56997.1"/>
    <property type="molecule type" value="Genomic_DNA"/>
</dbReference>
<sequence length="197" mass="21360">MVRTASTMLPLGTTAPRFELPDTDGNVVSLDQFEGRKALLVMFICNHCPFVKHVADQLASLADDYTSQGVAVVGISSNDADNYPDDSPAAMAKEKAERGYSFPYLFDGDQSVAIAYSAACTPDFFLFDADKKLVYRGQLDSSRPKTDIPVTGEDLRAAIDAVVGGRLPSPDQRPSIGCNIKWKEGNQPQYFNPQGTA</sequence>